<dbReference type="RefSeq" id="WP_370871623.1">
    <property type="nucleotide sequence ID" value="NZ_CP116940.1"/>
</dbReference>
<dbReference type="Pfam" id="PF00939">
    <property type="entry name" value="Na_sulph_symp"/>
    <property type="match status" value="1"/>
</dbReference>
<evidence type="ECO:0000256" key="3">
    <source>
        <dbReference type="ARBA" id="ARBA00022692"/>
    </source>
</evidence>
<evidence type="ECO:0000256" key="4">
    <source>
        <dbReference type="ARBA" id="ARBA00022989"/>
    </source>
</evidence>
<dbReference type="EMBL" id="JAUSUE010000003">
    <property type="protein sequence ID" value="MDQ0202963.1"/>
    <property type="molecule type" value="Genomic_DNA"/>
</dbReference>
<feature type="transmembrane region" description="Helical" evidence="6">
    <location>
        <begin position="31"/>
        <end position="47"/>
    </location>
</feature>
<feature type="transmembrane region" description="Helical" evidence="6">
    <location>
        <begin position="54"/>
        <end position="75"/>
    </location>
</feature>
<feature type="transmembrane region" description="Helical" evidence="6">
    <location>
        <begin position="177"/>
        <end position="197"/>
    </location>
</feature>
<dbReference type="InterPro" id="IPR030676">
    <property type="entry name" value="CitT-rel"/>
</dbReference>
<protein>
    <submittedName>
        <fullName evidence="7">DASS family divalent anion:Na+ symporter</fullName>
    </submittedName>
</protein>
<sequence length="469" mass="50312">MIKSKKKLFYVFLIGVLLWFCPSPSGLDLFAWHLFAVFAAIIMGFILQPMPIGAVAFTGVTTAVLLGVMTVKSAISGYGNSTIWLIICAFLLARAFIKSGLGKRIAFFIIKTIGKSSLTLGYAITFSDFIISPATPSSTARAGGIIYPIIQSLSAALGSEPGVTARKFGAYIMQIEYQANAITCAMFMTAMAGNPLIVELAEKTADVHITWGIWAAAAIVPGIISLIVMPYLLYKLFPPEIGKMPFARKMADDELRKMGKISLNEKIVIAVFVGALVLWSTSGLTDMDATAVGMLTVVVLLLTGVLNWRDVLDEKGAWDTMFWMGSLIALANALAKSGFIKYLSTNVGNTILQAGIPWVPAFGILILVYVYSHYGFASVSAHIGAMYAAFLGVAVAVGAPPLLAAITFAVLSNLMIPLTHYGGGAAPILFGAGYVSQAEWWKLGFIITAVNILIWLGIGGFWWKLCGLW</sequence>
<evidence type="ECO:0000313" key="7">
    <source>
        <dbReference type="EMBL" id="MDQ0202963.1"/>
    </source>
</evidence>
<proteinExistence type="inferred from homology"/>
<evidence type="ECO:0000256" key="2">
    <source>
        <dbReference type="ARBA" id="ARBA00007349"/>
    </source>
</evidence>
<dbReference type="PIRSF" id="PIRSF002457">
    <property type="entry name" value="DASS"/>
    <property type="match status" value="1"/>
</dbReference>
<feature type="transmembrane region" description="Helical" evidence="6">
    <location>
        <begin position="267"/>
        <end position="285"/>
    </location>
</feature>
<feature type="transmembrane region" description="Helical" evidence="6">
    <location>
        <begin position="443"/>
        <end position="463"/>
    </location>
</feature>
<keyword evidence="8" id="KW-1185">Reference proteome</keyword>
<evidence type="ECO:0000256" key="6">
    <source>
        <dbReference type="SAM" id="Phobius"/>
    </source>
</evidence>
<dbReference type="NCBIfam" id="TIGR00785">
    <property type="entry name" value="dass"/>
    <property type="match status" value="1"/>
</dbReference>
<comment type="similarity">
    <text evidence="2">Belongs to the SLC13A/DASS transporter (TC 2.A.47) family. DIT1 subfamily.</text>
</comment>
<dbReference type="InterPro" id="IPR001898">
    <property type="entry name" value="SLC13A/DASS"/>
</dbReference>
<name>A0ABT9Y5P5_9FIRM</name>
<feature type="transmembrane region" description="Helical" evidence="6">
    <location>
        <begin position="291"/>
        <end position="308"/>
    </location>
</feature>
<feature type="transmembrane region" description="Helical" evidence="6">
    <location>
        <begin position="209"/>
        <end position="234"/>
    </location>
</feature>
<feature type="transmembrane region" description="Helical" evidence="6">
    <location>
        <begin position="384"/>
        <end position="412"/>
    </location>
</feature>
<dbReference type="Proteomes" id="UP001239167">
    <property type="component" value="Unassembled WGS sequence"/>
</dbReference>
<keyword evidence="3 6" id="KW-0812">Transmembrane</keyword>
<evidence type="ECO:0000313" key="8">
    <source>
        <dbReference type="Proteomes" id="UP001239167"/>
    </source>
</evidence>
<accession>A0ABT9Y5P5</accession>
<keyword evidence="4 6" id="KW-1133">Transmembrane helix</keyword>
<feature type="transmembrane region" description="Helical" evidence="6">
    <location>
        <begin position="7"/>
        <end position="25"/>
    </location>
</feature>
<feature type="transmembrane region" description="Helical" evidence="6">
    <location>
        <begin position="320"/>
        <end position="339"/>
    </location>
</feature>
<evidence type="ECO:0000256" key="1">
    <source>
        <dbReference type="ARBA" id="ARBA00004141"/>
    </source>
</evidence>
<feature type="transmembrane region" description="Helical" evidence="6">
    <location>
        <begin position="351"/>
        <end position="372"/>
    </location>
</feature>
<dbReference type="PANTHER" id="PTHR42826">
    <property type="entry name" value="DICARBOXYLATE TRANSPORTER 2.1, CHLOROPLASTIC"/>
    <property type="match status" value="1"/>
</dbReference>
<comment type="subcellular location">
    <subcellularLocation>
        <location evidence="1">Membrane</location>
        <topology evidence="1">Multi-pass membrane protein</topology>
    </subcellularLocation>
</comment>
<evidence type="ECO:0000256" key="5">
    <source>
        <dbReference type="ARBA" id="ARBA00023136"/>
    </source>
</evidence>
<feature type="transmembrane region" description="Helical" evidence="6">
    <location>
        <begin position="81"/>
        <end position="97"/>
    </location>
</feature>
<comment type="caution">
    <text evidence="7">The sequence shown here is derived from an EMBL/GenBank/DDBJ whole genome shotgun (WGS) entry which is preliminary data.</text>
</comment>
<gene>
    <name evidence="7" type="ORF">J2S01_000659</name>
</gene>
<organism evidence="7 8">
    <name type="scientific">Pectinatus haikarae</name>
    <dbReference type="NCBI Taxonomy" id="349096"/>
    <lineage>
        <taxon>Bacteria</taxon>
        <taxon>Bacillati</taxon>
        <taxon>Bacillota</taxon>
        <taxon>Negativicutes</taxon>
        <taxon>Selenomonadales</taxon>
        <taxon>Selenomonadaceae</taxon>
        <taxon>Pectinatus</taxon>
    </lineage>
</organism>
<feature type="transmembrane region" description="Helical" evidence="6">
    <location>
        <begin position="418"/>
        <end position="436"/>
    </location>
</feature>
<reference evidence="7 8" key="1">
    <citation type="submission" date="2023-07" db="EMBL/GenBank/DDBJ databases">
        <title>Genomic Encyclopedia of Type Strains, Phase IV (KMG-IV): sequencing the most valuable type-strain genomes for metagenomic binning, comparative biology and taxonomic classification.</title>
        <authorList>
            <person name="Goeker M."/>
        </authorList>
    </citation>
    <scope>NUCLEOTIDE SEQUENCE [LARGE SCALE GENOMIC DNA]</scope>
    <source>
        <strain evidence="7 8">DSM 16980</strain>
    </source>
</reference>
<keyword evidence="5 6" id="KW-0472">Membrane</keyword>